<reference evidence="1" key="1">
    <citation type="journal article" date="2015" name="Nature">
        <title>Complex archaea that bridge the gap between prokaryotes and eukaryotes.</title>
        <authorList>
            <person name="Spang A."/>
            <person name="Saw J.H."/>
            <person name="Jorgensen S.L."/>
            <person name="Zaremba-Niedzwiedzka K."/>
            <person name="Martijn J."/>
            <person name="Lind A.E."/>
            <person name="van Eijk R."/>
            <person name="Schleper C."/>
            <person name="Guy L."/>
            <person name="Ettema T.J."/>
        </authorList>
    </citation>
    <scope>NUCLEOTIDE SEQUENCE</scope>
</reference>
<dbReference type="EMBL" id="LAZR01067117">
    <property type="protein sequence ID" value="KKK52241.1"/>
    <property type="molecule type" value="Genomic_DNA"/>
</dbReference>
<gene>
    <name evidence="1" type="ORF">LCGC14_3106860</name>
</gene>
<organism evidence="1">
    <name type="scientific">marine sediment metagenome</name>
    <dbReference type="NCBI Taxonomy" id="412755"/>
    <lineage>
        <taxon>unclassified sequences</taxon>
        <taxon>metagenomes</taxon>
        <taxon>ecological metagenomes</taxon>
    </lineage>
</organism>
<accession>A0A0F8YW44</accession>
<feature type="non-terminal residue" evidence="1">
    <location>
        <position position="77"/>
    </location>
</feature>
<sequence length="77" mass="8758">MNGIERLQDAMVRVEALVNYYQEQEGITLDMMDSMTAVTIRDLKTLLEGLMDRDISLIGPKLKTGKEIEEDIKEAKV</sequence>
<protein>
    <submittedName>
        <fullName evidence="1">Uncharacterized protein</fullName>
    </submittedName>
</protein>
<name>A0A0F8YW44_9ZZZZ</name>
<proteinExistence type="predicted"/>
<comment type="caution">
    <text evidence="1">The sequence shown here is derived from an EMBL/GenBank/DDBJ whole genome shotgun (WGS) entry which is preliminary data.</text>
</comment>
<evidence type="ECO:0000313" key="1">
    <source>
        <dbReference type="EMBL" id="KKK52241.1"/>
    </source>
</evidence>
<dbReference type="AlphaFoldDB" id="A0A0F8YW44"/>